<reference evidence="1" key="1">
    <citation type="submission" date="2018-11" db="EMBL/GenBank/DDBJ databases">
        <authorList>
            <consortium name="Genoscope - CEA"/>
            <person name="William W."/>
        </authorList>
    </citation>
    <scope>NUCLEOTIDE SEQUENCE</scope>
</reference>
<accession>A0A3P6C0Z7</accession>
<dbReference type="EMBL" id="LR031873">
    <property type="protein sequence ID" value="VDD12167.1"/>
    <property type="molecule type" value="Genomic_DNA"/>
</dbReference>
<name>A0A3P6C0Z7_BRAOL</name>
<gene>
    <name evidence="1" type="ORF">BOLC4T26513H</name>
</gene>
<sequence length="75" mass="9144">MLMIIHTIWHIISRMVYIRNGRLLFNLSDYHKVRNIHYLLKPRNQFEKMLSVPSESYKLDLPLSEIRQSYGIKRK</sequence>
<proteinExistence type="predicted"/>
<evidence type="ECO:0000313" key="1">
    <source>
        <dbReference type="EMBL" id="VDD12167.1"/>
    </source>
</evidence>
<organism evidence="1">
    <name type="scientific">Brassica oleracea</name>
    <name type="common">Wild cabbage</name>
    <dbReference type="NCBI Taxonomy" id="3712"/>
    <lineage>
        <taxon>Eukaryota</taxon>
        <taxon>Viridiplantae</taxon>
        <taxon>Streptophyta</taxon>
        <taxon>Embryophyta</taxon>
        <taxon>Tracheophyta</taxon>
        <taxon>Spermatophyta</taxon>
        <taxon>Magnoliopsida</taxon>
        <taxon>eudicotyledons</taxon>
        <taxon>Gunneridae</taxon>
        <taxon>Pentapetalae</taxon>
        <taxon>rosids</taxon>
        <taxon>malvids</taxon>
        <taxon>Brassicales</taxon>
        <taxon>Brassicaceae</taxon>
        <taxon>Brassiceae</taxon>
        <taxon>Brassica</taxon>
    </lineage>
</organism>
<protein>
    <submittedName>
        <fullName evidence="1">Uncharacterized protein</fullName>
    </submittedName>
</protein>
<dbReference type="AlphaFoldDB" id="A0A3P6C0Z7"/>